<accession>Q8C7Z9</accession>
<reference evidence="1" key="7">
    <citation type="journal article" date="2005" name="Science">
        <title>The Transcriptional Landscape of the Mammalian Genome.</title>
        <authorList>
            <consortium name="The FANTOM Consortium"/>
            <consortium name="Riken Genome Exploration Research Group and Genome Science Group (Genome Network Project Core Group)"/>
        </authorList>
    </citation>
    <scope>NUCLEOTIDE SEQUENCE</scope>
    <source>
        <strain evidence="1">C57BL/6J</strain>
        <tissue evidence="1">Cerebellum</tissue>
    </source>
</reference>
<organism evidence="1">
    <name type="scientific">Mus musculus</name>
    <name type="common">Mouse</name>
    <dbReference type="NCBI Taxonomy" id="10090"/>
    <lineage>
        <taxon>Eukaryota</taxon>
        <taxon>Metazoa</taxon>
        <taxon>Chordata</taxon>
        <taxon>Craniata</taxon>
        <taxon>Vertebrata</taxon>
        <taxon>Euteleostomi</taxon>
        <taxon>Mammalia</taxon>
        <taxon>Eutheria</taxon>
        <taxon>Euarchontoglires</taxon>
        <taxon>Glires</taxon>
        <taxon>Rodentia</taxon>
        <taxon>Myomorpha</taxon>
        <taxon>Muroidea</taxon>
        <taxon>Muridae</taxon>
        <taxon>Murinae</taxon>
        <taxon>Mus</taxon>
        <taxon>Mus</taxon>
    </lineage>
</organism>
<reference evidence="1" key="5">
    <citation type="submission" date="2001-07" db="EMBL/GenBank/DDBJ databases">
        <authorList>
            <person name="Adachi J."/>
            <person name="Aizawa K."/>
            <person name="Akimura T."/>
            <person name="Arakawa T."/>
            <person name="Bono H."/>
            <person name="Carninci P."/>
            <person name="Fukuda S."/>
            <person name="Furuno M."/>
            <person name="Hanagaki T."/>
            <person name="Hara A."/>
            <person name="Hashizume W."/>
            <person name="Hayashida K."/>
            <person name="Hayatsu N."/>
            <person name="Hiramoto K."/>
            <person name="Hiraoka T."/>
            <person name="Hirozane T."/>
            <person name="Hori F."/>
            <person name="Imotani K."/>
            <person name="Ishii Y."/>
            <person name="Itoh M."/>
            <person name="Kagawa I."/>
            <person name="Kasukawa T."/>
            <person name="Katoh H."/>
            <person name="Kawai J."/>
            <person name="Kojima Y."/>
            <person name="Kondo S."/>
            <person name="Konno H."/>
            <person name="Kouda M."/>
            <person name="Koya S."/>
            <person name="Kurihara C."/>
            <person name="Matsuyama T."/>
            <person name="Miyazaki A."/>
            <person name="Murata M."/>
            <person name="Nakamura M."/>
            <person name="Nishi K."/>
            <person name="Nomura K."/>
            <person name="Numazaki R."/>
            <person name="Ohno M."/>
            <person name="Ohsato N."/>
            <person name="Okazaki Y."/>
            <person name="Saito R."/>
            <person name="Saitoh H."/>
            <person name="Sakai C."/>
            <person name="Sakai K."/>
            <person name="Sakazume N."/>
            <person name="Sano H."/>
            <person name="Sasaki D."/>
            <person name="Shibata K."/>
            <person name="Shinagawa A."/>
            <person name="Shiraki T."/>
            <person name="Sogabe Y."/>
            <person name="Tagami M."/>
            <person name="Tagawa A."/>
            <person name="Takahashi F."/>
            <person name="Takaku-Akahira S."/>
            <person name="Takeda Y."/>
            <person name="Tanaka T."/>
            <person name="Tomaru A."/>
            <person name="Toya T."/>
            <person name="Yasunishi A."/>
            <person name="Muramatsu M."/>
            <person name="Hayashizaki Y."/>
        </authorList>
    </citation>
    <scope>NUCLEOTIDE SEQUENCE</scope>
    <source>
        <strain evidence="1">C57BL/6J</strain>
        <tissue evidence="1">Cerebellum</tissue>
    </source>
</reference>
<reference evidence="1" key="1">
    <citation type="journal article" date="1999" name="Methods Enzymol.">
        <title>High-efficiency full-length cDNA cloning.</title>
        <authorList>
            <person name="Carninci P."/>
            <person name="Hayashizaki Y."/>
        </authorList>
    </citation>
    <scope>NUCLEOTIDE SEQUENCE</scope>
    <source>
        <strain evidence="1">C57BL/6J</strain>
        <tissue evidence="1">Cerebellum</tissue>
    </source>
</reference>
<evidence type="ECO:0000313" key="2">
    <source>
        <dbReference type="MGI" id="MGI:3641664"/>
    </source>
</evidence>
<protein>
    <submittedName>
        <fullName evidence="1">Uncharacterized protein</fullName>
    </submittedName>
</protein>
<reference evidence="1" key="3">
    <citation type="journal article" date="2000" name="Genome Res.">
        <title>RIKEN integrated sequence analysis (RISA) system--384-format sequencing pipeline with 384 multicapillary sequencer.</title>
        <authorList>
            <person name="Shibata K."/>
            <person name="Itoh M."/>
            <person name="Aizawa K."/>
            <person name="Nagaoka S."/>
            <person name="Sasaki N."/>
            <person name="Carninci P."/>
            <person name="Konno H."/>
            <person name="Akiyama J."/>
            <person name="Nishi K."/>
            <person name="Kitsunai T."/>
            <person name="Tashiro H."/>
            <person name="Itoh M."/>
            <person name="Sumi N."/>
            <person name="Ishii Y."/>
            <person name="Nakamura S."/>
            <person name="Hazama M."/>
            <person name="Nishine T."/>
            <person name="Harada A."/>
            <person name="Yamamoto R."/>
            <person name="Matsumoto H."/>
            <person name="Sakaguchi S."/>
            <person name="Ikegami T."/>
            <person name="Kashiwagi K."/>
            <person name="Fujiwake S."/>
            <person name="Inoue K."/>
            <person name="Togawa Y."/>
            <person name="Izawa M."/>
            <person name="Ohara E."/>
            <person name="Watahiki M."/>
            <person name="Yoneda Y."/>
            <person name="Ishikawa T."/>
            <person name="Ozawa K."/>
            <person name="Tanaka T."/>
            <person name="Matsuura S."/>
            <person name="Kawai J."/>
            <person name="Okazaki Y."/>
            <person name="Muramatsu M."/>
            <person name="Inoue Y."/>
            <person name="Kira A."/>
            <person name="Hayashizaki Y."/>
        </authorList>
    </citation>
    <scope>NUCLEOTIDE SEQUENCE</scope>
    <source>
        <strain evidence="1">C57BL/6J</strain>
        <tissue evidence="1">Cerebellum</tissue>
    </source>
</reference>
<reference evidence="1" key="8">
    <citation type="journal article" date="2005" name="Science">
        <title>Antisense Transcription in the Mammalian Transcriptome.</title>
        <authorList>
            <consortium name="RIKEN Genome Exploration Research Group and Genome Science Group (Genome Network Project Core Group) and the FANTOM Consortium"/>
        </authorList>
    </citation>
    <scope>NUCLEOTIDE SEQUENCE</scope>
    <source>
        <strain evidence="1">C57BL/6J</strain>
        <tissue evidence="1">Cerebellum</tissue>
    </source>
</reference>
<reference evidence="1" key="2">
    <citation type="journal article" date="2000" name="Genome Res.">
        <title>Normalization and subtraction of cap-trapper-selected cDNAs to prepare full-length cDNA libraries for rapid discovery of new genes.</title>
        <authorList>
            <person name="Carninci P."/>
            <person name="Shibata Y."/>
            <person name="Hayatsu N."/>
            <person name="Sugahara Y."/>
            <person name="Shibata K."/>
            <person name="Itoh M."/>
            <person name="Konno H."/>
            <person name="Okazaki Y."/>
            <person name="Muramatsu M."/>
            <person name="Hayashizaki Y."/>
        </authorList>
    </citation>
    <scope>NUCLEOTIDE SEQUENCE</scope>
    <source>
        <strain evidence="1">C57BL/6J</strain>
        <tissue evidence="1">Cerebellum</tissue>
    </source>
</reference>
<name>Q8C7Z9_MOUSE</name>
<evidence type="ECO:0000313" key="1">
    <source>
        <dbReference type="EMBL" id="BAC33466.1"/>
    </source>
</evidence>
<gene>
    <name evidence="2" type="primary">Gm16488</name>
</gene>
<dbReference type="MGI" id="MGI:3641664">
    <property type="gene designation" value="Gm16488"/>
</dbReference>
<reference evidence="1" key="4">
    <citation type="journal article" date="2001" name="Nature">
        <title>Functional annotation of a full-length mouse cDNA collection.</title>
        <authorList>
            <consortium name="The RIKEN Genome Exploration Research Group Phase II Team and the FANTOM Consortium"/>
        </authorList>
    </citation>
    <scope>NUCLEOTIDE SEQUENCE</scope>
    <source>
        <strain evidence="1">C57BL/6J</strain>
        <tissue evidence="1">Cerebellum</tissue>
    </source>
</reference>
<dbReference type="EMBL" id="AK048812">
    <property type="protein sequence ID" value="BAC33466.1"/>
    <property type="molecule type" value="mRNA"/>
</dbReference>
<reference evidence="1" key="6">
    <citation type="journal article" date="2002" name="Nature">
        <title>Analysis of the mouse transcriptome based on functional annotation of 60,770 full-length cDNAs.</title>
        <authorList>
            <consortium name="The FANTOM Consortium and the RIKEN Genome Exploration Research Group Phase I and II Team"/>
        </authorList>
    </citation>
    <scope>NUCLEOTIDE SEQUENCE</scope>
    <source>
        <strain evidence="1">C57BL/6J</strain>
        <tissue evidence="1">Cerebellum</tissue>
    </source>
</reference>
<proteinExistence type="evidence at transcript level"/>
<sequence length="126" mass="14558">MHPNVPIHHLQMLLHASVLDLFSLVQHINERNDLSKATRYFYMESEIALWRNTALSTLCCSELMLQGVFGQGLLWYLPDDCLQGTLVQMSIHVTCDSWTQELTLGKYDHERCITECESQHICLCCE</sequence>
<dbReference type="AlphaFoldDB" id="Q8C7Z9"/>
<dbReference type="AGR" id="MGI:3641664"/>